<dbReference type="InterPro" id="IPR011004">
    <property type="entry name" value="Trimer_LpxA-like_sf"/>
</dbReference>
<proteinExistence type="predicted"/>
<dbReference type="GO" id="GO:0016740">
    <property type="term" value="F:transferase activity"/>
    <property type="evidence" value="ECO:0007669"/>
    <property type="project" value="UniProtKB-KW"/>
</dbReference>
<evidence type="ECO:0000256" key="1">
    <source>
        <dbReference type="ARBA" id="ARBA00022679"/>
    </source>
</evidence>
<keyword evidence="1" id="KW-0808">Transferase</keyword>
<dbReference type="RefSeq" id="WP_053605722.1">
    <property type="nucleotide sequence ID" value="NZ_CP012600.1"/>
</dbReference>
<dbReference type="InterPro" id="IPR050179">
    <property type="entry name" value="Trans_hexapeptide_repeat"/>
</dbReference>
<name>A0A0M4FKG7_9BACI</name>
<dbReference type="EMBL" id="CP012600">
    <property type="protein sequence ID" value="ALC83849.1"/>
    <property type="molecule type" value="Genomic_DNA"/>
</dbReference>
<dbReference type="STRING" id="1441095.AM592_21815"/>
<dbReference type="NCBIfam" id="TIGR03308">
    <property type="entry name" value="phn_thr-fam"/>
    <property type="match status" value="1"/>
</dbReference>
<dbReference type="CDD" id="cd03349">
    <property type="entry name" value="LbH_XAT"/>
    <property type="match status" value="1"/>
</dbReference>
<dbReference type="PANTHER" id="PTHR43300:SF11">
    <property type="entry name" value="ACETYLTRANSFERASE RV3034C-RELATED"/>
    <property type="match status" value="1"/>
</dbReference>
<dbReference type="InterPro" id="IPR018357">
    <property type="entry name" value="Hexapep_transf_CS"/>
</dbReference>
<evidence type="ECO:0000313" key="3">
    <source>
        <dbReference type="EMBL" id="ALC83849.1"/>
    </source>
</evidence>
<reference evidence="4" key="1">
    <citation type="submission" date="2015-08" db="EMBL/GenBank/DDBJ databases">
        <title>Genome sequencing project for genomic taxonomy and phylogenomics of Bacillus-like bacteria.</title>
        <authorList>
            <person name="Liu B."/>
            <person name="Wang J."/>
            <person name="Zhu Y."/>
            <person name="Liu G."/>
            <person name="Chen Q."/>
            <person name="Chen Z."/>
            <person name="Lan J."/>
            <person name="Che J."/>
            <person name="Ge C."/>
            <person name="Shi H."/>
            <person name="Pan Z."/>
            <person name="Liu X."/>
        </authorList>
    </citation>
    <scope>NUCLEOTIDE SEQUENCE [LARGE SCALE GENOMIC DNA]</scope>
    <source>
        <strain evidence="4">FJAT-4402</strain>
    </source>
</reference>
<dbReference type="AlphaFoldDB" id="A0A0M4FKG7"/>
<evidence type="ECO:0008006" key="5">
    <source>
        <dbReference type="Google" id="ProtNLM"/>
    </source>
</evidence>
<evidence type="ECO:0000256" key="2">
    <source>
        <dbReference type="ARBA" id="ARBA00022737"/>
    </source>
</evidence>
<dbReference type="PANTHER" id="PTHR43300">
    <property type="entry name" value="ACETYLTRANSFERASE"/>
    <property type="match status" value="1"/>
</dbReference>
<reference evidence="3 4" key="2">
    <citation type="journal article" date="2016" name="Int. J. Syst. Evol. Microbiol.">
        <title>Bacillus gobiensis sp. nov., isolated from a soil sample.</title>
        <authorList>
            <person name="Liu B."/>
            <person name="Liu G.H."/>
            <person name="Cetin S."/>
            <person name="Schumann P."/>
            <person name="Pan Z.Z."/>
            <person name="Chen Q.Q."/>
        </authorList>
    </citation>
    <scope>NUCLEOTIDE SEQUENCE [LARGE SCALE GENOMIC DNA]</scope>
    <source>
        <strain evidence="3 4">FJAT-4402</strain>
    </source>
</reference>
<protein>
    <recommendedName>
        <fullName evidence="5">Acetyltransferase</fullName>
    </recommendedName>
</protein>
<dbReference type="SUPFAM" id="SSF51161">
    <property type="entry name" value="Trimeric LpxA-like enzymes"/>
    <property type="match status" value="1"/>
</dbReference>
<keyword evidence="4" id="KW-1185">Reference proteome</keyword>
<dbReference type="Proteomes" id="UP000067625">
    <property type="component" value="Chromosome"/>
</dbReference>
<dbReference type="PATRIC" id="fig|1441095.3.peg.4816"/>
<keyword evidence="2" id="KW-0677">Repeat</keyword>
<dbReference type="PROSITE" id="PS00101">
    <property type="entry name" value="HEXAPEP_TRANSFERASES"/>
    <property type="match status" value="1"/>
</dbReference>
<evidence type="ECO:0000313" key="4">
    <source>
        <dbReference type="Proteomes" id="UP000067625"/>
    </source>
</evidence>
<dbReference type="Gene3D" id="2.160.10.10">
    <property type="entry name" value="Hexapeptide repeat proteins"/>
    <property type="match status" value="1"/>
</dbReference>
<sequence>MEAKRLTEEPTIHETADVKKSIIGSWTDIGPNSKIEESIIGDYTYTSGDVQIIYSEIGKFCSIATNVRIHPVNHPTWRVTQHHLTYRRVQYGFDSQDDEEFFQWRKDHKVTVGHDVWIGHGAIIMPGVTIGTGAVIGAGAIVTKDIPPYMIAVGVPASPLKERFPKEITDELLKIEWWNWDRQQLEECFEDLKDVERFIKKYGQGSSID</sequence>
<gene>
    <name evidence="3" type="ORF">AM592_21815</name>
</gene>
<accession>A0A0M4FKG7</accession>
<dbReference type="Pfam" id="PF00132">
    <property type="entry name" value="Hexapep"/>
    <property type="match status" value="1"/>
</dbReference>
<dbReference type="OrthoDB" id="9801697at2"/>
<dbReference type="InterPro" id="IPR001451">
    <property type="entry name" value="Hexapep"/>
</dbReference>
<organism evidence="3 4">
    <name type="scientific">Bacillus gobiensis</name>
    <dbReference type="NCBI Taxonomy" id="1441095"/>
    <lineage>
        <taxon>Bacteria</taxon>
        <taxon>Bacillati</taxon>
        <taxon>Bacillota</taxon>
        <taxon>Bacilli</taxon>
        <taxon>Bacillales</taxon>
        <taxon>Bacillaceae</taxon>
        <taxon>Bacillus</taxon>
    </lineage>
</organism>
<dbReference type="InterPro" id="IPR017694">
    <property type="entry name" value="Phosphonate_tfrase_rpt"/>
</dbReference>